<evidence type="ECO:0000256" key="1">
    <source>
        <dbReference type="SAM" id="MobiDB-lite"/>
    </source>
</evidence>
<name>A0AAX6DZJ2_IRIPA</name>
<feature type="compositionally biased region" description="Basic and acidic residues" evidence="1">
    <location>
        <begin position="62"/>
        <end position="73"/>
    </location>
</feature>
<evidence type="ECO:0000256" key="2">
    <source>
        <dbReference type="SAM" id="Phobius"/>
    </source>
</evidence>
<accession>A0AAX6DZJ2</accession>
<organism evidence="3 4">
    <name type="scientific">Iris pallida</name>
    <name type="common">Sweet iris</name>
    <dbReference type="NCBI Taxonomy" id="29817"/>
    <lineage>
        <taxon>Eukaryota</taxon>
        <taxon>Viridiplantae</taxon>
        <taxon>Streptophyta</taxon>
        <taxon>Embryophyta</taxon>
        <taxon>Tracheophyta</taxon>
        <taxon>Spermatophyta</taxon>
        <taxon>Magnoliopsida</taxon>
        <taxon>Liliopsida</taxon>
        <taxon>Asparagales</taxon>
        <taxon>Iridaceae</taxon>
        <taxon>Iridoideae</taxon>
        <taxon>Irideae</taxon>
        <taxon>Iris</taxon>
    </lineage>
</organism>
<keyword evidence="4" id="KW-1185">Reference proteome</keyword>
<sequence>MSPHKKLFIKPGSISEYEKQRLENIAKNKMKMDALNLQQALNLTMNSKKITRTSSSKMRKRSTSERDGDRVFEGDDLVSEEGSNINNESSSPRMKRVAHKIPTHKSSRIAQESRDANNVRDGNNVNEESTDPKMKKVAYGPTRKSSRILQNMEDVIARGRGQWIPYWNLLLWTMFCAALGQHLSVMRIAMMIRYIMRQRVLWRVVLLVGMVESPPSHGKIGITELKKNHRMG</sequence>
<feature type="compositionally biased region" description="Low complexity" evidence="1">
    <location>
        <begin position="80"/>
        <end position="91"/>
    </location>
</feature>
<feature type="compositionally biased region" description="Basic residues" evidence="1">
    <location>
        <begin position="93"/>
        <end position="107"/>
    </location>
</feature>
<evidence type="ECO:0000313" key="4">
    <source>
        <dbReference type="Proteomes" id="UP001140949"/>
    </source>
</evidence>
<feature type="region of interest" description="Disordered" evidence="1">
    <location>
        <begin position="46"/>
        <end position="141"/>
    </location>
</feature>
<protein>
    <submittedName>
        <fullName evidence="3">Uncharacterized protein</fullName>
    </submittedName>
</protein>
<proteinExistence type="predicted"/>
<reference evidence="3" key="1">
    <citation type="journal article" date="2023" name="GigaByte">
        <title>Genome assembly of the bearded iris, Iris pallida Lam.</title>
        <authorList>
            <person name="Bruccoleri R.E."/>
            <person name="Oakeley E.J."/>
            <person name="Faust A.M.E."/>
            <person name="Altorfer M."/>
            <person name="Dessus-Babus S."/>
            <person name="Burckhardt D."/>
            <person name="Oertli M."/>
            <person name="Naumann U."/>
            <person name="Petersen F."/>
            <person name="Wong J."/>
        </authorList>
    </citation>
    <scope>NUCLEOTIDE SEQUENCE</scope>
    <source>
        <strain evidence="3">GSM-AAB239-AS_SAM_17_03QT</strain>
    </source>
</reference>
<keyword evidence="2" id="KW-0472">Membrane</keyword>
<feature type="transmembrane region" description="Helical" evidence="2">
    <location>
        <begin position="166"/>
        <end position="189"/>
    </location>
</feature>
<keyword evidence="2" id="KW-1133">Transmembrane helix</keyword>
<comment type="caution">
    <text evidence="3">The sequence shown here is derived from an EMBL/GenBank/DDBJ whole genome shotgun (WGS) entry which is preliminary data.</text>
</comment>
<evidence type="ECO:0000313" key="3">
    <source>
        <dbReference type="EMBL" id="KAJ6797085.1"/>
    </source>
</evidence>
<gene>
    <name evidence="3" type="ORF">M6B38_110870</name>
</gene>
<keyword evidence="2" id="KW-0812">Transmembrane</keyword>
<reference evidence="3" key="2">
    <citation type="submission" date="2023-04" db="EMBL/GenBank/DDBJ databases">
        <authorList>
            <person name="Bruccoleri R.E."/>
            <person name="Oakeley E.J."/>
            <person name="Faust A.-M."/>
            <person name="Dessus-Babus S."/>
            <person name="Altorfer M."/>
            <person name="Burckhardt D."/>
            <person name="Oertli M."/>
            <person name="Naumann U."/>
            <person name="Petersen F."/>
            <person name="Wong J."/>
        </authorList>
    </citation>
    <scope>NUCLEOTIDE SEQUENCE</scope>
    <source>
        <strain evidence="3">GSM-AAB239-AS_SAM_17_03QT</strain>
        <tissue evidence="3">Leaf</tissue>
    </source>
</reference>
<dbReference type="EMBL" id="JANAVB010041018">
    <property type="protein sequence ID" value="KAJ6797085.1"/>
    <property type="molecule type" value="Genomic_DNA"/>
</dbReference>
<dbReference type="Proteomes" id="UP001140949">
    <property type="component" value="Unassembled WGS sequence"/>
</dbReference>
<dbReference type="AlphaFoldDB" id="A0AAX6DZJ2"/>